<protein>
    <recommendedName>
        <fullName evidence="2">Transposase DDE domain-containing protein</fullName>
    </recommendedName>
</protein>
<dbReference type="AlphaFoldDB" id="A0A0F8WX44"/>
<comment type="caution">
    <text evidence="1">The sequence shown here is derived from an EMBL/GenBank/DDBJ whole genome shotgun (WGS) entry which is preliminary data.</text>
</comment>
<dbReference type="EMBL" id="LAZR01062498">
    <property type="protein sequence ID" value="KKK61387.1"/>
    <property type="molecule type" value="Genomic_DNA"/>
</dbReference>
<evidence type="ECO:0000313" key="1">
    <source>
        <dbReference type="EMBL" id="KKK61387.1"/>
    </source>
</evidence>
<proteinExistence type="predicted"/>
<feature type="non-terminal residue" evidence="1">
    <location>
        <position position="1"/>
    </location>
</feature>
<reference evidence="1" key="1">
    <citation type="journal article" date="2015" name="Nature">
        <title>Complex archaea that bridge the gap between prokaryotes and eukaryotes.</title>
        <authorList>
            <person name="Spang A."/>
            <person name="Saw J.H."/>
            <person name="Jorgensen S.L."/>
            <person name="Zaremba-Niedzwiedzka K."/>
            <person name="Martijn J."/>
            <person name="Lind A.E."/>
            <person name="van Eijk R."/>
            <person name="Schleper C."/>
            <person name="Guy L."/>
            <person name="Ettema T.J."/>
        </authorList>
    </citation>
    <scope>NUCLEOTIDE SEQUENCE</scope>
</reference>
<accession>A0A0F8WX44</accession>
<evidence type="ECO:0008006" key="2">
    <source>
        <dbReference type="Google" id="ProtNLM"/>
    </source>
</evidence>
<gene>
    <name evidence="1" type="ORF">LCGC14_3014820</name>
</gene>
<organism evidence="1">
    <name type="scientific">marine sediment metagenome</name>
    <dbReference type="NCBI Taxonomy" id="412755"/>
    <lineage>
        <taxon>unclassified sequences</taxon>
        <taxon>metagenomes</taxon>
        <taxon>ecological metagenomes</taxon>
    </lineage>
</organism>
<name>A0A0F8WX44_9ZZZZ</name>
<sequence length="44" mass="5155">AMMRANQLRLWFSSMAYVIMHELRKRALRGTKFGRAQGETIPQC</sequence>